<proteinExistence type="predicted"/>
<dbReference type="PRINTS" id="PR00759">
    <property type="entry name" value="BASICPTASE"/>
</dbReference>
<dbReference type="PROSITE" id="PS50279">
    <property type="entry name" value="BPTI_KUNITZ_2"/>
    <property type="match status" value="1"/>
</dbReference>
<organism evidence="7">
    <name type="scientific">Mesocestoides corti</name>
    <name type="common">Flatworm</name>
    <dbReference type="NCBI Taxonomy" id="53468"/>
    <lineage>
        <taxon>Eukaryota</taxon>
        <taxon>Metazoa</taxon>
        <taxon>Spiralia</taxon>
        <taxon>Lophotrochozoa</taxon>
        <taxon>Platyhelminthes</taxon>
        <taxon>Cestoda</taxon>
        <taxon>Eucestoda</taxon>
        <taxon>Cyclophyllidea</taxon>
        <taxon>Mesocestoididae</taxon>
        <taxon>Mesocestoides</taxon>
    </lineage>
</organism>
<name>A0A5K3EKE0_MESCO</name>
<evidence type="ECO:0000256" key="2">
    <source>
        <dbReference type="ARBA" id="ARBA00022525"/>
    </source>
</evidence>
<dbReference type="AlphaFoldDB" id="A0A5K3EKE0"/>
<dbReference type="Pfam" id="PF00014">
    <property type="entry name" value="Kunitz_BPTI"/>
    <property type="match status" value="1"/>
</dbReference>
<keyword evidence="4" id="KW-0722">Serine protease inhibitor</keyword>
<comment type="subcellular location">
    <subcellularLocation>
        <location evidence="1">Secreted</location>
    </subcellularLocation>
</comment>
<evidence type="ECO:0000256" key="4">
    <source>
        <dbReference type="ARBA" id="ARBA00022900"/>
    </source>
</evidence>
<dbReference type="InterPro" id="IPR020901">
    <property type="entry name" value="Prtase_inh_Kunz-CS"/>
</dbReference>
<dbReference type="Gene3D" id="4.10.410.10">
    <property type="entry name" value="Pancreatic trypsin inhibitor Kunitz domain"/>
    <property type="match status" value="1"/>
</dbReference>
<dbReference type="InterPro" id="IPR050098">
    <property type="entry name" value="TFPI/VKTCI-like"/>
</dbReference>
<dbReference type="CDD" id="cd00109">
    <property type="entry name" value="Kunitz-type"/>
    <property type="match status" value="1"/>
</dbReference>
<protein>
    <submittedName>
        <fullName evidence="7">BPTI/Kunitz inhibitor domain-containing protein</fullName>
    </submittedName>
</protein>
<dbReference type="PROSITE" id="PS00280">
    <property type="entry name" value="BPTI_KUNITZ_1"/>
    <property type="match status" value="1"/>
</dbReference>
<reference evidence="7" key="1">
    <citation type="submission" date="2019-11" db="UniProtKB">
        <authorList>
            <consortium name="WormBaseParasite"/>
        </authorList>
    </citation>
    <scope>IDENTIFICATION</scope>
</reference>
<evidence type="ECO:0000313" key="7">
    <source>
        <dbReference type="WBParaSite" id="MCU_000874-RA"/>
    </source>
</evidence>
<dbReference type="PANTHER" id="PTHR10083">
    <property type="entry name" value="KUNITZ-TYPE PROTEASE INHIBITOR-RELATED"/>
    <property type="match status" value="1"/>
</dbReference>
<dbReference type="PANTHER" id="PTHR10083:SF376">
    <property type="entry name" value="SERINE PEPTIDASE INHIBITOR, KUNITZ TYPE, 3"/>
    <property type="match status" value="1"/>
</dbReference>
<sequence length="56" mass="6394">VCKLRKRPGPCRGNNIRYYYDTETGRCDQFIYGGCRGNANNFLTMEECEAKCGHLA</sequence>
<dbReference type="GO" id="GO:0005615">
    <property type="term" value="C:extracellular space"/>
    <property type="evidence" value="ECO:0007669"/>
    <property type="project" value="TreeGrafter"/>
</dbReference>
<evidence type="ECO:0000256" key="5">
    <source>
        <dbReference type="ARBA" id="ARBA00023157"/>
    </source>
</evidence>
<evidence type="ECO:0000259" key="6">
    <source>
        <dbReference type="PROSITE" id="PS50279"/>
    </source>
</evidence>
<dbReference type="SUPFAM" id="SSF57362">
    <property type="entry name" value="BPTI-like"/>
    <property type="match status" value="1"/>
</dbReference>
<evidence type="ECO:0000256" key="1">
    <source>
        <dbReference type="ARBA" id="ARBA00004613"/>
    </source>
</evidence>
<accession>A0A5K3EKE0</accession>
<keyword evidence="5" id="KW-1015">Disulfide bond</keyword>
<feature type="domain" description="BPTI/Kunitz inhibitor" evidence="6">
    <location>
        <begin position="2"/>
        <end position="52"/>
    </location>
</feature>
<dbReference type="WBParaSite" id="MCU_000874-RA">
    <property type="protein sequence ID" value="MCU_000874-RA"/>
    <property type="gene ID" value="MCU_000874"/>
</dbReference>
<dbReference type="FunFam" id="4.10.410.10:FF:000021">
    <property type="entry name" value="Serine protease inhibitor, putative"/>
    <property type="match status" value="1"/>
</dbReference>
<dbReference type="InterPro" id="IPR002223">
    <property type="entry name" value="Kunitz_BPTI"/>
</dbReference>
<dbReference type="SMART" id="SM00131">
    <property type="entry name" value="KU"/>
    <property type="match status" value="1"/>
</dbReference>
<dbReference type="InterPro" id="IPR036880">
    <property type="entry name" value="Kunitz_BPTI_sf"/>
</dbReference>
<evidence type="ECO:0000256" key="3">
    <source>
        <dbReference type="ARBA" id="ARBA00022690"/>
    </source>
</evidence>
<keyword evidence="2" id="KW-0964">Secreted</keyword>
<dbReference type="GO" id="GO:0004867">
    <property type="term" value="F:serine-type endopeptidase inhibitor activity"/>
    <property type="evidence" value="ECO:0007669"/>
    <property type="project" value="UniProtKB-KW"/>
</dbReference>
<keyword evidence="3" id="KW-0646">Protease inhibitor</keyword>